<keyword evidence="6 7" id="KW-0998">Cell outer membrane</keyword>
<feature type="signal peptide" evidence="8">
    <location>
        <begin position="1"/>
        <end position="34"/>
    </location>
</feature>
<dbReference type="SUPFAM" id="SSF56935">
    <property type="entry name" value="Porins"/>
    <property type="match status" value="1"/>
</dbReference>
<evidence type="ECO:0000256" key="2">
    <source>
        <dbReference type="ARBA" id="ARBA00022448"/>
    </source>
</evidence>
<dbReference type="Gene3D" id="2.170.130.10">
    <property type="entry name" value="TonB-dependent receptor, plug domain"/>
    <property type="match status" value="1"/>
</dbReference>
<comment type="subcellular location">
    <subcellularLocation>
        <location evidence="1 7">Cell outer membrane</location>
        <topology evidence="1 7">Multi-pass membrane protein</topology>
    </subcellularLocation>
</comment>
<name>A0A2N6QRD1_9BACT</name>
<feature type="chain" id="PRO_5014704822" evidence="8">
    <location>
        <begin position="35"/>
        <end position="1057"/>
    </location>
</feature>
<evidence type="ECO:0000256" key="3">
    <source>
        <dbReference type="ARBA" id="ARBA00022452"/>
    </source>
</evidence>
<evidence type="ECO:0000256" key="4">
    <source>
        <dbReference type="ARBA" id="ARBA00022692"/>
    </source>
</evidence>
<evidence type="ECO:0000313" key="10">
    <source>
        <dbReference type="EMBL" id="PMC24345.1"/>
    </source>
</evidence>
<dbReference type="InterPro" id="IPR008969">
    <property type="entry name" value="CarboxyPept-like_regulatory"/>
</dbReference>
<dbReference type="FunFam" id="2.170.130.10:FF:000003">
    <property type="entry name" value="SusC/RagA family TonB-linked outer membrane protein"/>
    <property type="match status" value="1"/>
</dbReference>
<protein>
    <submittedName>
        <fullName evidence="10">TonB-dependent receptor</fullName>
    </submittedName>
</protein>
<keyword evidence="4 7" id="KW-0812">Transmembrane</keyword>
<dbReference type="AlphaFoldDB" id="A0A2N6QRD1"/>
<evidence type="ECO:0000256" key="1">
    <source>
        <dbReference type="ARBA" id="ARBA00004571"/>
    </source>
</evidence>
<accession>A0A2N6QRD1</accession>
<dbReference type="OrthoDB" id="9768177at2"/>
<dbReference type="EMBL" id="PNGJ01000004">
    <property type="protein sequence ID" value="PMC24345.1"/>
    <property type="molecule type" value="Genomic_DNA"/>
</dbReference>
<dbReference type="InterPro" id="IPR039426">
    <property type="entry name" value="TonB-dep_rcpt-like"/>
</dbReference>
<dbReference type="GO" id="GO:0009279">
    <property type="term" value="C:cell outer membrane"/>
    <property type="evidence" value="ECO:0007669"/>
    <property type="project" value="UniProtKB-SubCell"/>
</dbReference>
<dbReference type="Proteomes" id="UP000235564">
    <property type="component" value="Unassembled WGS sequence"/>
</dbReference>
<evidence type="ECO:0000256" key="6">
    <source>
        <dbReference type="ARBA" id="ARBA00023237"/>
    </source>
</evidence>
<dbReference type="SUPFAM" id="SSF49464">
    <property type="entry name" value="Carboxypeptidase regulatory domain-like"/>
    <property type="match status" value="1"/>
</dbReference>
<feature type="domain" description="TonB-dependent receptor plug" evidence="9">
    <location>
        <begin position="127"/>
        <end position="232"/>
    </location>
</feature>
<keyword evidence="3 7" id="KW-1134">Transmembrane beta strand</keyword>
<comment type="similarity">
    <text evidence="7">Belongs to the TonB-dependent receptor family.</text>
</comment>
<evidence type="ECO:0000256" key="8">
    <source>
        <dbReference type="SAM" id="SignalP"/>
    </source>
</evidence>
<evidence type="ECO:0000256" key="7">
    <source>
        <dbReference type="PROSITE-ProRule" id="PRU01360"/>
    </source>
</evidence>
<keyword evidence="2 7" id="KW-0813">Transport</keyword>
<dbReference type="PROSITE" id="PS52016">
    <property type="entry name" value="TONB_DEPENDENT_REC_3"/>
    <property type="match status" value="1"/>
</dbReference>
<dbReference type="InterPro" id="IPR023996">
    <property type="entry name" value="TonB-dep_OMP_SusC/RagA"/>
</dbReference>
<dbReference type="InterPro" id="IPR023997">
    <property type="entry name" value="TonB-dep_OMP_SusC/RagA_CS"/>
</dbReference>
<gene>
    <name evidence="10" type="ORF">CJ231_06440</name>
</gene>
<reference evidence="10 11" key="1">
    <citation type="submission" date="2017-09" db="EMBL/GenBank/DDBJ databases">
        <title>Bacterial strain isolated from the female urinary microbiota.</title>
        <authorList>
            <person name="Thomas-White K."/>
            <person name="Kumar N."/>
            <person name="Forster S."/>
            <person name="Putonti C."/>
            <person name="Lawley T."/>
            <person name="Wolfe A.J."/>
        </authorList>
    </citation>
    <scope>NUCLEOTIDE SEQUENCE [LARGE SCALE GENOMIC DNA]</scope>
    <source>
        <strain evidence="10 11">UMB0536</strain>
    </source>
</reference>
<keyword evidence="8" id="KW-0732">Signal</keyword>
<dbReference type="InterPro" id="IPR036942">
    <property type="entry name" value="Beta-barrel_TonB_sf"/>
</dbReference>
<dbReference type="NCBIfam" id="TIGR04056">
    <property type="entry name" value="OMP_RagA_SusC"/>
    <property type="match status" value="1"/>
</dbReference>
<dbReference type="InterPro" id="IPR012910">
    <property type="entry name" value="Plug_dom"/>
</dbReference>
<dbReference type="NCBIfam" id="TIGR04057">
    <property type="entry name" value="SusC_RagA_signa"/>
    <property type="match status" value="1"/>
</dbReference>
<evidence type="ECO:0000259" key="9">
    <source>
        <dbReference type="Pfam" id="PF07715"/>
    </source>
</evidence>
<dbReference type="Pfam" id="PF13715">
    <property type="entry name" value="CarbopepD_reg_2"/>
    <property type="match status" value="1"/>
</dbReference>
<dbReference type="Pfam" id="PF07715">
    <property type="entry name" value="Plug"/>
    <property type="match status" value="1"/>
</dbReference>
<sequence length="1057" mass="117951">METKRTFFLKKSAMHMLRALSCFLFLLCSIEASAQTTVRGVVTDANGEYLIGVQVQEKGAKQGVSTDANGKFNIAVSNRNAVLTFRYVGYKNHSVALNGKMNVNVMLEEDAKALDEVVVVGYGSQKKQHVTGSVAQLNADEILKAPSGNVSGMLVGRMPGLVAQQKSGQPGADGSNLLIRGVSTLGTAAPMVIVDDVQRSFNNLDPNEIESITILKDASSAAVYGMQAAGGVILVKTKRGSMQRPRITYSGKLLYSQNTNYPKFLNGPDFIKWFNKALEMDGKEPLFTEEVYNKVLNGDPEGKYANTDWFSELMKNGATTTHHNISVNGGNETAKYFVSLGYFDQGGIVDKFSFKRYNLRSNLDISLGMGFKLGLDLGARQERRNSGYFSVTNQSWNNPINLAQRMMPIVPTTYKGMPTAANISSNAKFNPIAFNNQTGYNNSVMNALTTTATLSWDVPFVKGLNLKLKASYDKDYTTSKSWAEIVELNSYDPFTEKYSVIICDHGMNKDDVAQLRNTSAQASRLTLQPSISYHRTFDKHDISGLLLYEQSSYETESFGAGVQGFDLTSLHELSLGKDIMGKEKKKAINGGSYIFNRAGFVGRVNYAYDGKYLLELAARYDGSVRFPKENRWGFFPAASFGWRISEESFFEPLKGVVENLKIRGSAGVLGNDRIGDFKYLNLMVPNPPTLYVGDREYISIYSKGNVNRNITWEKTRTYNIGFDLLLNKGIFGMEFDYFYKLTNDILISSGGIYPPSLGGNFPSIINGGKVSNRGFELVLTHQNSIDQFHYNLRGNVSWSRNKVLRMNESPNVPDYQRRTGRKMGEKMGFITEGLYQNEEDIINSPTLSHLGKGQIRPGDIQYRDLNHDGKIDRLQDYTFIGNSNLPELFYGLSIGASWKGFDFSMLFQGAAITDVFLSGVYGNGSVDATIFTRPFHGLGNSPYFLIENSWTPENRNAEFTRLSTNAAEMGNCNGWASDWWIRDGSYLRLKNIQLGYTLKNSFIHRIGLDSIRLTLTGGNLFTWSKLTKYNIDPETPEITNGYYPQQRTYEFGINFTF</sequence>
<keyword evidence="10" id="KW-0675">Receptor</keyword>
<evidence type="ECO:0000313" key="11">
    <source>
        <dbReference type="Proteomes" id="UP000235564"/>
    </source>
</evidence>
<evidence type="ECO:0000256" key="5">
    <source>
        <dbReference type="ARBA" id="ARBA00023136"/>
    </source>
</evidence>
<dbReference type="Gene3D" id="2.60.40.1120">
    <property type="entry name" value="Carboxypeptidase-like, regulatory domain"/>
    <property type="match status" value="1"/>
</dbReference>
<dbReference type="InterPro" id="IPR037066">
    <property type="entry name" value="Plug_dom_sf"/>
</dbReference>
<organism evidence="10 11">
    <name type="scientific">Hoylesella buccalis</name>
    <dbReference type="NCBI Taxonomy" id="28127"/>
    <lineage>
        <taxon>Bacteria</taxon>
        <taxon>Pseudomonadati</taxon>
        <taxon>Bacteroidota</taxon>
        <taxon>Bacteroidia</taxon>
        <taxon>Bacteroidales</taxon>
        <taxon>Prevotellaceae</taxon>
        <taxon>Hoylesella</taxon>
    </lineage>
</organism>
<comment type="caution">
    <text evidence="10">The sequence shown here is derived from an EMBL/GenBank/DDBJ whole genome shotgun (WGS) entry which is preliminary data.</text>
</comment>
<proteinExistence type="inferred from homology"/>
<keyword evidence="5 7" id="KW-0472">Membrane</keyword>
<dbReference type="Gene3D" id="2.40.170.20">
    <property type="entry name" value="TonB-dependent receptor, beta-barrel domain"/>
    <property type="match status" value="1"/>
</dbReference>